<gene>
    <name evidence="2" type="primary">LOC125549431</name>
</gene>
<feature type="region of interest" description="Disordered" evidence="1">
    <location>
        <begin position="62"/>
        <end position="82"/>
    </location>
</feature>
<dbReference type="EnsemblPlants" id="TuG1812G0300005531.01.T03">
    <property type="protein sequence ID" value="TuG1812G0300005531.01.T03"/>
    <property type="gene ID" value="TuG1812G0300005531.01"/>
</dbReference>
<evidence type="ECO:0000313" key="3">
    <source>
        <dbReference type="Proteomes" id="UP000015106"/>
    </source>
</evidence>
<reference evidence="2" key="2">
    <citation type="submission" date="2018-03" db="EMBL/GenBank/DDBJ databases">
        <title>The Triticum urartu genome reveals the dynamic nature of wheat genome evolution.</title>
        <authorList>
            <person name="Ling H."/>
            <person name="Ma B."/>
            <person name="Shi X."/>
            <person name="Liu H."/>
            <person name="Dong L."/>
            <person name="Sun H."/>
            <person name="Cao Y."/>
            <person name="Gao Q."/>
            <person name="Zheng S."/>
            <person name="Li Y."/>
            <person name="Yu Y."/>
            <person name="Du H."/>
            <person name="Qi M."/>
            <person name="Li Y."/>
            <person name="Yu H."/>
            <person name="Cui Y."/>
            <person name="Wang N."/>
            <person name="Chen C."/>
            <person name="Wu H."/>
            <person name="Zhao Y."/>
            <person name="Zhang J."/>
            <person name="Li Y."/>
            <person name="Zhou W."/>
            <person name="Zhang B."/>
            <person name="Hu W."/>
            <person name="Eijk M."/>
            <person name="Tang J."/>
            <person name="Witsenboer H."/>
            <person name="Zhao S."/>
            <person name="Li Z."/>
            <person name="Zhang A."/>
            <person name="Wang D."/>
            <person name="Liang C."/>
        </authorList>
    </citation>
    <scope>NUCLEOTIDE SEQUENCE [LARGE SCALE GENOMIC DNA]</scope>
    <source>
        <strain evidence="2">cv. G1812</strain>
    </source>
</reference>
<keyword evidence="3" id="KW-1185">Reference proteome</keyword>
<evidence type="ECO:0000256" key="1">
    <source>
        <dbReference type="SAM" id="MobiDB-lite"/>
    </source>
</evidence>
<evidence type="ECO:0000313" key="2">
    <source>
        <dbReference type="EnsemblPlants" id="TuG1812G0300005531.01.T03"/>
    </source>
</evidence>
<dbReference type="Proteomes" id="UP000015106">
    <property type="component" value="Chromosome 3"/>
</dbReference>
<accession>A0A8R7Q0X6</accession>
<proteinExistence type="predicted"/>
<reference evidence="3" key="1">
    <citation type="journal article" date="2013" name="Nature">
        <title>Draft genome of the wheat A-genome progenitor Triticum urartu.</title>
        <authorList>
            <person name="Ling H.Q."/>
            <person name="Zhao S."/>
            <person name="Liu D."/>
            <person name="Wang J."/>
            <person name="Sun H."/>
            <person name="Zhang C."/>
            <person name="Fan H."/>
            <person name="Li D."/>
            <person name="Dong L."/>
            <person name="Tao Y."/>
            <person name="Gao C."/>
            <person name="Wu H."/>
            <person name="Li Y."/>
            <person name="Cui Y."/>
            <person name="Guo X."/>
            <person name="Zheng S."/>
            <person name="Wang B."/>
            <person name="Yu K."/>
            <person name="Liang Q."/>
            <person name="Yang W."/>
            <person name="Lou X."/>
            <person name="Chen J."/>
            <person name="Feng M."/>
            <person name="Jian J."/>
            <person name="Zhang X."/>
            <person name="Luo G."/>
            <person name="Jiang Y."/>
            <person name="Liu J."/>
            <person name="Wang Z."/>
            <person name="Sha Y."/>
            <person name="Zhang B."/>
            <person name="Wu H."/>
            <person name="Tang D."/>
            <person name="Shen Q."/>
            <person name="Xue P."/>
            <person name="Zou S."/>
            <person name="Wang X."/>
            <person name="Liu X."/>
            <person name="Wang F."/>
            <person name="Yang Y."/>
            <person name="An X."/>
            <person name="Dong Z."/>
            <person name="Zhang K."/>
            <person name="Zhang X."/>
            <person name="Luo M.C."/>
            <person name="Dvorak J."/>
            <person name="Tong Y."/>
            <person name="Wang J."/>
            <person name="Yang H."/>
            <person name="Li Z."/>
            <person name="Wang D."/>
            <person name="Zhang A."/>
            <person name="Wang J."/>
        </authorList>
    </citation>
    <scope>NUCLEOTIDE SEQUENCE</scope>
    <source>
        <strain evidence="3">cv. G1812</strain>
    </source>
</reference>
<name>A0A8R7Q0X6_TRIUA</name>
<dbReference type="AlphaFoldDB" id="A0A8R7Q0X6"/>
<protein>
    <submittedName>
        <fullName evidence="2">Uncharacterized protein</fullName>
    </submittedName>
</protein>
<dbReference type="Gramene" id="TuG1812G0300005531.01.T03">
    <property type="protein sequence ID" value="TuG1812G0300005531.01.T03"/>
    <property type="gene ID" value="TuG1812G0300005531.01"/>
</dbReference>
<reference evidence="2" key="3">
    <citation type="submission" date="2022-06" db="UniProtKB">
        <authorList>
            <consortium name="EnsemblPlants"/>
        </authorList>
    </citation>
    <scope>IDENTIFICATION</scope>
</reference>
<organism evidence="2 3">
    <name type="scientific">Triticum urartu</name>
    <name type="common">Red wild einkorn</name>
    <name type="synonym">Crithodium urartu</name>
    <dbReference type="NCBI Taxonomy" id="4572"/>
    <lineage>
        <taxon>Eukaryota</taxon>
        <taxon>Viridiplantae</taxon>
        <taxon>Streptophyta</taxon>
        <taxon>Embryophyta</taxon>
        <taxon>Tracheophyta</taxon>
        <taxon>Spermatophyta</taxon>
        <taxon>Magnoliopsida</taxon>
        <taxon>Liliopsida</taxon>
        <taxon>Poales</taxon>
        <taxon>Poaceae</taxon>
        <taxon>BOP clade</taxon>
        <taxon>Pooideae</taxon>
        <taxon>Triticodae</taxon>
        <taxon>Triticeae</taxon>
        <taxon>Triticinae</taxon>
        <taxon>Triticum</taxon>
    </lineage>
</organism>
<sequence>MVVWIPCRIGWQQQQQQHVRRTVAGIPRRAVGVGHPVVSQVRVELRAALVEYQVHKFLSRPEDVHGRDGDSGEVDSSSSLMDDIPEEEFEADDARLRSHIVHEVDTEDRLDEEEANRLSHKYARYRLKACMVSVSPIFNPMLLLHACQSNVSTCRLQSYIYLAHLSLCLCT</sequence>